<dbReference type="Proteomes" id="UP001341135">
    <property type="component" value="Chromosome"/>
</dbReference>
<proteinExistence type="predicted"/>
<dbReference type="Gene3D" id="3.40.50.1100">
    <property type="match status" value="2"/>
</dbReference>
<accession>A0ABN6ZL34</accession>
<dbReference type="InterPro" id="IPR050214">
    <property type="entry name" value="Cys_Synth/Cystath_Beta-Synth"/>
</dbReference>
<dbReference type="Pfam" id="PF00291">
    <property type="entry name" value="PALP"/>
    <property type="match status" value="1"/>
</dbReference>
<name>A0ABN6ZL34_9CREN</name>
<feature type="domain" description="Tryptophan synthase beta chain-like PALP" evidence="1">
    <location>
        <begin position="71"/>
        <end position="344"/>
    </location>
</feature>
<dbReference type="InterPro" id="IPR036052">
    <property type="entry name" value="TrpB-like_PALP_sf"/>
</dbReference>
<sequence length="365" mass="40801">MIPVHGSVRVVGEEARRLVWALRLLGVRRVPVSQENPVPVEASLEDMGFYEDIDPSPMRVFRDTLELLYRGWPTPLVMLRSLFSGGVRAWAKLEWYNPYSMSVKDRVGWYMVRRALENGWQGSLVYEATSTNTGMALAAMAAIYGFRARLYIPRVIQRASDTLLRALGAEVVRAGKQLTVELLEDVKRDAARDGALHIDQFSNDANFLVHLRYMAKELELQLRHAGIKPRGIIGGIGTSGHMAAITFYFRNRVGGVKIYTVQPARGEVIPGIRRIETGMKWIHWVKPDRVVEVTRREAIEALLTVARRDGILPGMSSGAVAAAFTRLLDSGELEDGDYVLVFPDNGFKYVEQLNEHLGGHDTVGG</sequence>
<evidence type="ECO:0000313" key="2">
    <source>
        <dbReference type="EMBL" id="BES80944.1"/>
    </source>
</evidence>
<organism evidence="2 3">
    <name type="scientific">Pyrodictium abyssi</name>
    <dbReference type="NCBI Taxonomy" id="54256"/>
    <lineage>
        <taxon>Archaea</taxon>
        <taxon>Thermoproteota</taxon>
        <taxon>Thermoprotei</taxon>
        <taxon>Desulfurococcales</taxon>
        <taxon>Pyrodictiaceae</taxon>
        <taxon>Pyrodictium</taxon>
    </lineage>
</organism>
<evidence type="ECO:0000259" key="1">
    <source>
        <dbReference type="Pfam" id="PF00291"/>
    </source>
</evidence>
<keyword evidence="3" id="KW-1185">Reference proteome</keyword>
<dbReference type="RefSeq" id="WP_338251613.1">
    <property type="nucleotide sequence ID" value="NZ_AP028907.1"/>
</dbReference>
<dbReference type="GeneID" id="89288545"/>
<gene>
    <name evidence="2" type="ORF">PABY_05110</name>
</gene>
<dbReference type="EMBL" id="AP028907">
    <property type="protein sequence ID" value="BES80944.1"/>
    <property type="molecule type" value="Genomic_DNA"/>
</dbReference>
<protein>
    <submittedName>
        <fullName evidence="2">Pyridoxal-phosphate dependent enzyme</fullName>
    </submittedName>
</protein>
<reference evidence="2 3" key="1">
    <citation type="submission" date="2023-09" db="EMBL/GenBank/DDBJ databases">
        <title>Pyrofollis japonicus gen. nov. sp. nov., a novel member of the family Pyrodictiaceae isolated from the Iheya North hydrothermal field.</title>
        <authorList>
            <person name="Miyazaki U."/>
            <person name="Sanari M."/>
            <person name="Tame A."/>
            <person name="Kitajima M."/>
            <person name="Okamoto A."/>
            <person name="Sawayama S."/>
            <person name="Miyazaki J."/>
            <person name="Takai K."/>
            <person name="Nakagawa S."/>
        </authorList>
    </citation>
    <scope>NUCLEOTIDE SEQUENCE [LARGE SCALE GENOMIC DNA]</scope>
    <source>
        <strain evidence="2 3">AV2</strain>
    </source>
</reference>
<dbReference type="PANTHER" id="PTHR10314">
    <property type="entry name" value="CYSTATHIONINE BETA-SYNTHASE"/>
    <property type="match status" value="1"/>
</dbReference>
<dbReference type="InterPro" id="IPR001926">
    <property type="entry name" value="TrpB-like_PALP"/>
</dbReference>
<dbReference type="SUPFAM" id="SSF53686">
    <property type="entry name" value="Tryptophan synthase beta subunit-like PLP-dependent enzymes"/>
    <property type="match status" value="1"/>
</dbReference>
<evidence type="ECO:0000313" key="3">
    <source>
        <dbReference type="Proteomes" id="UP001341135"/>
    </source>
</evidence>